<dbReference type="VEuPathDB" id="CryptoDB:Vbra_21332"/>
<organism evidence="2 3">
    <name type="scientific">Vitrella brassicaformis (strain CCMP3155)</name>
    <dbReference type="NCBI Taxonomy" id="1169540"/>
    <lineage>
        <taxon>Eukaryota</taxon>
        <taxon>Sar</taxon>
        <taxon>Alveolata</taxon>
        <taxon>Colpodellida</taxon>
        <taxon>Vitrellaceae</taxon>
        <taxon>Vitrella</taxon>
    </lineage>
</organism>
<evidence type="ECO:0000313" key="2">
    <source>
        <dbReference type="EMBL" id="CEM14200.1"/>
    </source>
</evidence>
<dbReference type="EMBL" id="CDMY01000455">
    <property type="protein sequence ID" value="CEM14200.1"/>
    <property type="molecule type" value="Genomic_DNA"/>
</dbReference>
<gene>
    <name evidence="2" type="ORF">Vbra_21332</name>
</gene>
<protein>
    <submittedName>
        <fullName evidence="2">Uncharacterized protein</fullName>
    </submittedName>
</protein>
<dbReference type="AlphaFoldDB" id="A0A0G4FK94"/>
<proteinExistence type="predicted"/>
<evidence type="ECO:0000256" key="1">
    <source>
        <dbReference type="SAM" id="MobiDB-lite"/>
    </source>
</evidence>
<feature type="region of interest" description="Disordered" evidence="1">
    <location>
        <begin position="1"/>
        <end position="43"/>
    </location>
</feature>
<dbReference type="InParanoid" id="A0A0G4FK94"/>
<sequence>MAGKASEPCAAAPGSAKKASKERPKPAATESPPSAPSVNGGGDRFGCAVACPSALDPFSRRALRTLPVRRRRMHSGRRVAGVVREEGSPDLL</sequence>
<dbReference type="Proteomes" id="UP000041254">
    <property type="component" value="Unassembled WGS sequence"/>
</dbReference>
<name>A0A0G4FK94_VITBC</name>
<accession>A0A0G4FK94</accession>
<reference evidence="2 3" key="1">
    <citation type="submission" date="2014-11" db="EMBL/GenBank/DDBJ databases">
        <authorList>
            <person name="Zhu J."/>
            <person name="Qi W."/>
            <person name="Song R."/>
        </authorList>
    </citation>
    <scope>NUCLEOTIDE SEQUENCE [LARGE SCALE GENOMIC DNA]</scope>
</reference>
<feature type="region of interest" description="Disordered" evidence="1">
    <location>
        <begin position="72"/>
        <end position="92"/>
    </location>
</feature>
<feature type="compositionally biased region" description="Basic and acidic residues" evidence="1">
    <location>
        <begin position="83"/>
        <end position="92"/>
    </location>
</feature>
<keyword evidence="3" id="KW-1185">Reference proteome</keyword>
<evidence type="ECO:0000313" key="3">
    <source>
        <dbReference type="Proteomes" id="UP000041254"/>
    </source>
</evidence>